<gene>
    <name evidence="2" type="ORF">CPB83DRAFT_772406</name>
</gene>
<dbReference type="Pfam" id="PF10346">
    <property type="entry name" value="Con-6"/>
    <property type="match status" value="2"/>
</dbReference>
<accession>A0A9P6JLW6</accession>
<evidence type="ECO:0000256" key="1">
    <source>
        <dbReference type="SAM" id="MobiDB-lite"/>
    </source>
</evidence>
<dbReference type="InterPro" id="IPR052670">
    <property type="entry name" value="UPF0654_domain"/>
</dbReference>
<evidence type="ECO:0000313" key="2">
    <source>
        <dbReference type="EMBL" id="KAF9525273.1"/>
    </source>
</evidence>
<evidence type="ECO:0000313" key="3">
    <source>
        <dbReference type="Proteomes" id="UP000807306"/>
    </source>
</evidence>
<dbReference type="AlphaFoldDB" id="A0A9P6JLW6"/>
<feature type="region of interest" description="Disordered" evidence="1">
    <location>
        <begin position="37"/>
        <end position="56"/>
    </location>
</feature>
<dbReference type="PANTHER" id="PTHR36576:SF1">
    <property type="entry name" value="UPF0654 PROTEIN C11D3.01C-RELATED"/>
    <property type="match status" value="1"/>
</dbReference>
<feature type="non-terminal residue" evidence="2">
    <location>
        <position position="1"/>
    </location>
</feature>
<organism evidence="2 3">
    <name type="scientific">Crepidotus variabilis</name>
    <dbReference type="NCBI Taxonomy" id="179855"/>
    <lineage>
        <taxon>Eukaryota</taxon>
        <taxon>Fungi</taxon>
        <taxon>Dikarya</taxon>
        <taxon>Basidiomycota</taxon>
        <taxon>Agaricomycotina</taxon>
        <taxon>Agaricomycetes</taxon>
        <taxon>Agaricomycetidae</taxon>
        <taxon>Agaricales</taxon>
        <taxon>Agaricineae</taxon>
        <taxon>Crepidotaceae</taxon>
        <taxon>Crepidotus</taxon>
    </lineage>
</organism>
<comment type="caution">
    <text evidence="2">The sequence shown here is derived from an EMBL/GenBank/DDBJ whole genome shotgun (WGS) entry which is preliminary data.</text>
</comment>
<dbReference type="EMBL" id="MU157886">
    <property type="protein sequence ID" value="KAF9525273.1"/>
    <property type="molecule type" value="Genomic_DNA"/>
</dbReference>
<protein>
    <submittedName>
        <fullName evidence="2">Conidiation protein 6-domain-containing protein</fullName>
    </submittedName>
</protein>
<reference evidence="2" key="1">
    <citation type="submission" date="2020-11" db="EMBL/GenBank/DDBJ databases">
        <authorList>
            <consortium name="DOE Joint Genome Institute"/>
            <person name="Ahrendt S."/>
            <person name="Riley R."/>
            <person name="Andreopoulos W."/>
            <person name="Labutti K."/>
            <person name="Pangilinan J."/>
            <person name="Ruiz-Duenas F.J."/>
            <person name="Barrasa J.M."/>
            <person name="Sanchez-Garcia M."/>
            <person name="Camarero S."/>
            <person name="Miyauchi S."/>
            <person name="Serrano A."/>
            <person name="Linde D."/>
            <person name="Babiker R."/>
            <person name="Drula E."/>
            <person name="Ayuso-Fernandez I."/>
            <person name="Pacheco R."/>
            <person name="Padilla G."/>
            <person name="Ferreira P."/>
            <person name="Barriuso J."/>
            <person name="Kellner H."/>
            <person name="Castanera R."/>
            <person name="Alfaro M."/>
            <person name="Ramirez L."/>
            <person name="Pisabarro A.G."/>
            <person name="Kuo A."/>
            <person name="Tritt A."/>
            <person name="Lipzen A."/>
            <person name="He G."/>
            <person name="Yan M."/>
            <person name="Ng V."/>
            <person name="Cullen D."/>
            <person name="Martin F."/>
            <person name="Rosso M.-N."/>
            <person name="Henrissat B."/>
            <person name="Hibbett D."/>
            <person name="Martinez A.T."/>
            <person name="Grigoriev I.V."/>
        </authorList>
    </citation>
    <scope>NUCLEOTIDE SEQUENCE</scope>
    <source>
        <strain evidence="2">CBS 506.95</strain>
    </source>
</reference>
<dbReference type="InterPro" id="IPR018824">
    <property type="entry name" value="Conidiation-specific_6"/>
</dbReference>
<dbReference type="GO" id="GO:0005737">
    <property type="term" value="C:cytoplasm"/>
    <property type="evidence" value="ECO:0007669"/>
    <property type="project" value="TreeGrafter"/>
</dbReference>
<keyword evidence="3" id="KW-1185">Reference proteome</keyword>
<dbReference type="Proteomes" id="UP000807306">
    <property type="component" value="Unassembled WGS sequence"/>
</dbReference>
<dbReference type="PANTHER" id="PTHR36576">
    <property type="entry name" value="UPF0654 PROTEIN C11D3.01C-RELATED"/>
    <property type="match status" value="1"/>
</dbReference>
<name>A0A9P6JLW6_9AGAR</name>
<feature type="region of interest" description="Disordered" evidence="1">
    <location>
        <begin position="1"/>
        <end position="24"/>
    </location>
</feature>
<proteinExistence type="predicted"/>
<sequence>ARQAGGYKATINNPQRSEETKQAAREKLDDLESKMVNDDGKLSMSHDGLTAGKNTGNVLGGYKATLKNPRVSEEAKQNAKQVLVEHDAL</sequence>
<dbReference type="OrthoDB" id="5419162at2759"/>